<dbReference type="OrthoDB" id="194044at2"/>
<dbReference type="SUPFAM" id="SSF55781">
    <property type="entry name" value="GAF domain-like"/>
    <property type="match status" value="1"/>
</dbReference>
<keyword evidence="3" id="KW-1185">Reference proteome</keyword>
<evidence type="ECO:0000313" key="3">
    <source>
        <dbReference type="Proteomes" id="UP000034228"/>
    </source>
</evidence>
<feature type="domain" description="GAF" evidence="1">
    <location>
        <begin position="80"/>
        <end position="158"/>
    </location>
</feature>
<protein>
    <recommendedName>
        <fullName evidence="1">GAF domain-containing protein</fullName>
    </recommendedName>
</protein>
<gene>
    <name evidence="2" type="ORF">WG68_08175</name>
</gene>
<evidence type="ECO:0000259" key="1">
    <source>
        <dbReference type="Pfam" id="PF01590"/>
    </source>
</evidence>
<dbReference type="Gene3D" id="3.30.450.40">
    <property type="match status" value="1"/>
</dbReference>
<dbReference type="InterPro" id="IPR029016">
    <property type="entry name" value="GAF-like_dom_sf"/>
</dbReference>
<dbReference type="AlphaFoldDB" id="A0A0M2V8I0"/>
<proteinExistence type="predicted"/>
<dbReference type="InterPro" id="IPR003018">
    <property type="entry name" value="GAF"/>
</dbReference>
<reference evidence="2 3" key="1">
    <citation type="submission" date="2015-03" db="EMBL/GenBank/DDBJ databases">
        <title>Draft genome sequences of two protease-producing strains of Arsukibacterium isolated from two cold and alkaline environments.</title>
        <authorList>
            <person name="Lylloff J.E."/>
            <person name="Skov L.B."/>
            <person name="Jepsen M."/>
            <person name="Hallin P.F."/>
            <person name="Sorensen S.J."/>
            <person name="Stougaard P."/>
            <person name="Glaring M.A."/>
        </authorList>
    </citation>
    <scope>NUCLEOTIDE SEQUENCE [LARGE SCALE GENOMIC DNA]</scope>
    <source>
        <strain evidence="2 3">GCM72</strain>
    </source>
</reference>
<organism evidence="2 3">
    <name type="scientific">Arsukibacterium ikkense</name>
    <dbReference type="NCBI Taxonomy" id="336831"/>
    <lineage>
        <taxon>Bacteria</taxon>
        <taxon>Pseudomonadati</taxon>
        <taxon>Pseudomonadota</taxon>
        <taxon>Gammaproteobacteria</taxon>
        <taxon>Chromatiales</taxon>
        <taxon>Chromatiaceae</taxon>
        <taxon>Arsukibacterium</taxon>
    </lineage>
</organism>
<name>A0A0M2V8I0_9GAMM</name>
<dbReference type="RefSeq" id="WP_046557173.1">
    <property type="nucleotide sequence ID" value="NZ_LAHO01000006.1"/>
</dbReference>
<dbReference type="EMBL" id="LAHO01000006">
    <property type="protein sequence ID" value="KKO45970.1"/>
    <property type="molecule type" value="Genomic_DNA"/>
</dbReference>
<accession>A0A0M2V8I0</accession>
<comment type="caution">
    <text evidence="2">The sequence shown here is derived from an EMBL/GenBank/DDBJ whole genome shotgun (WGS) entry which is preliminary data.</text>
</comment>
<evidence type="ECO:0000313" key="2">
    <source>
        <dbReference type="EMBL" id="KKO45970.1"/>
    </source>
</evidence>
<sequence length="164" mass="18760">MPAHYSAELEQLRSTFHSPEINDTEARQQLLQCCIDGLQIQQVGLWHFADHDLLRCQLLLDKDYGFSQEALLVDRWSFPGYFAALDQKKVIRAVDALNDPATRELADLFLKPFNIKSLLDVPIYADDTLTGIICCEQTAVTKHWTEEEVAFAIALADLYRLRFS</sequence>
<dbReference type="Pfam" id="PF01590">
    <property type="entry name" value="GAF"/>
    <property type="match status" value="1"/>
</dbReference>
<dbReference type="Proteomes" id="UP000034228">
    <property type="component" value="Unassembled WGS sequence"/>
</dbReference>
<dbReference type="STRING" id="336831.WG68_08175"/>